<dbReference type="Gene3D" id="1.20.272.10">
    <property type="match status" value="1"/>
</dbReference>
<dbReference type="STRING" id="5722.A2E870"/>
<proteinExistence type="predicted"/>
<name>A2E870_TRIV3</name>
<dbReference type="SUPFAM" id="SSF52540">
    <property type="entry name" value="P-loop containing nucleoside triphosphate hydrolases"/>
    <property type="match status" value="1"/>
</dbReference>
<dbReference type="CDD" id="cd00009">
    <property type="entry name" value="AAA"/>
    <property type="match status" value="1"/>
</dbReference>
<dbReference type="Gene3D" id="3.40.50.300">
    <property type="entry name" value="P-loop containing nucleotide triphosphate hydrolases"/>
    <property type="match status" value="1"/>
</dbReference>
<reference evidence="2" key="2">
    <citation type="journal article" date="2007" name="Science">
        <title>Draft genome sequence of the sexually transmitted pathogen Trichomonas vaginalis.</title>
        <authorList>
            <person name="Carlton J.M."/>
            <person name="Hirt R.P."/>
            <person name="Silva J.C."/>
            <person name="Delcher A.L."/>
            <person name="Schatz M."/>
            <person name="Zhao Q."/>
            <person name="Wortman J.R."/>
            <person name="Bidwell S.L."/>
            <person name="Alsmark U.C.M."/>
            <person name="Besteiro S."/>
            <person name="Sicheritz-Ponten T."/>
            <person name="Noel C.J."/>
            <person name="Dacks J.B."/>
            <person name="Foster P.G."/>
            <person name="Simillion C."/>
            <person name="Van de Peer Y."/>
            <person name="Miranda-Saavedra D."/>
            <person name="Barton G.J."/>
            <person name="Westrop G.D."/>
            <person name="Mueller S."/>
            <person name="Dessi D."/>
            <person name="Fiori P.L."/>
            <person name="Ren Q."/>
            <person name="Paulsen I."/>
            <person name="Zhang H."/>
            <person name="Bastida-Corcuera F.D."/>
            <person name="Simoes-Barbosa A."/>
            <person name="Brown M.T."/>
            <person name="Hayes R.D."/>
            <person name="Mukherjee M."/>
            <person name="Okumura C.Y."/>
            <person name="Schneider R."/>
            <person name="Smith A.J."/>
            <person name="Vanacova S."/>
            <person name="Villalvazo M."/>
            <person name="Haas B.J."/>
            <person name="Pertea M."/>
            <person name="Feldblyum T.V."/>
            <person name="Utterback T.R."/>
            <person name="Shu C.L."/>
            <person name="Osoegawa K."/>
            <person name="de Jong P.J."/>
            <person name="Hrdy I."/>
            <person name="Horvathova L."/>
            <person name="Zubacova Z."/>
            <person name="Dolezal P."/>
            <person name="Malik S.B."/>
            <person name="Logsdon J.M. Jr."/>
            <person name="Henze K."/>
            <person name="Gupta A."/>
            <person name="Wang C.C."/>
            <person name="Dunne R.L."/>
            <person name="Upcroft J.A."/>
            <person name="Upcroft P."/>
            <person name="White O."/>
            <person name="Salzberg S.L."/>
            <person name="Tang P."/>
            <person name="Chiu C.-H."/>
            <person name="Lee Y.-S."/>
            <person name="Embley T.M."/>
            <person name="Coombs G.H."/>
            <person name="Mottram J.C."/>
            <person name="Tachezy J."/>
            <person name="Fraser-Liggett C.M."/>
            <person name="Johnson P.J."/>
        </authorList>
    </citation>
    <scope>NUCLEOTIDE SEQUENCE [LARGE SCALE GENOMIC DNA]</scope>
    <source>
        <strain evidence="2">G3</strain>
    </source>
</reference>
<dbReference type="Pfam" id="PF13177">
    <property type="entry name" value="DNA_pol3_delta2"/>
    <property type="match status" value="1"/>
</dbReference>
<dbReference type="GO" id="GO:0005634">
    <property type="term" value="C:nucleus"/>
    <property type="evidence" value="ECO:0000318"/>
    <property type="project" value="GO_Central"/>
</dbReference>
<gene>
    <name evidence="2" type="ORF">TVAG_498820</name>
</gene>
<dbReference type="InterPro" id="IPR008921">
    <property type="entry name" value="DNA_pol3_clamp-load_cplx_C"/>
</dbReference>
<reference evidence="2" key="1">
    <citation type="submission" date="2006-10" db="EMBL/GenBank/DDBJ databases">
        <authorList>
            <person name="Amadeo P."/>
            <person name="Zhao Q."/>
            <person name="Wortman J."/>
            <person name="Fraser-Liggett C."/>
            <person name="Carlton J."/>
        </authorList>
    </citation>
    <scope>NUCLEOTIDE SEQUENCE</scope>
    <source>
        <strain evidence="2">G3</strain>
    </source>
</reference>
<organism evidence="2 3">
    <name type="scientific">Trichomonas vaginalis (strain ATCC PRA-98 / G3)</name>
    <dbReference type="NCBI Taxonomy" id="412133"/>
    <lineage>
        <taxon>Eukaryota</taxon>
        <taxon>Metamonada</taxon>
        <taxon>Parabasalia</taxon>
        <taxon>Trichomonadida</taxon>
        <taxon>Trichomonadidae</taxon>
        <taxon>Trichomonas</taxon>
    </lineage>
</organism>
<dbReference type="GO" id="GO:0006261">
    <property type="term" value="P:DNA-templated DNA replication"/>
    <property type="evidence" value="ECO:0000318"/>
    <property type="project" value="GO_Central"/>
</dbReference>
<accession>A2E870</accession>
<dbReference type="GO" id="GO:0005663">
    <property type="term" value="C:DNA replication factor C complex"/>
    <property type="evidence" value="ECO:0000318"/>
    <property type="project" value="GO_Central"/>
</dbReference>
<dbReference type="AlphaFoldDB" id="A2E870"/>
<dbReference type="VEuPathDB" id="TrichDB:TVAG_498820"/>
<evidence type="ECO:0000313" key="3">
    <source>
        <dbReference type="Proteomes" id="UP000001542"/>
    </source>
</evidence>
<dbReference type="Proteomes" id="UP000001542">
    <property type="component" value="Unassembled WGS sequence"/>
</dbReference>
<evidence type="ECO:0000313" key="2">
    <source>
        <dbReference type="EMBL" id="EAY11188.1"/>
    </source>
</evidence>
<dbReference type="OMA" id="QCFELGT"/>
<dbReference type="SUPFAM" id="SSF48019">
    <property type="entry name" value="post-AAA+ oligomerization domain-like"/>
    <property type="match status" value="1"/>
</dbReference>
<evidence type="ECO:0008006" key="4">
    <source>
        <dbReference type="Google" id="ProtNLM"/>
    </source>
</evidence>
<dbReference type="GO" id="GO:0003677">
    <property type="term" value="F:DNA binding"/>
    <property type="evidence" value="ECO:0007669"/>
    <property type="project" value="InterPro"/>
</dbReference>
<sequence>MCALWIDQHRPHNLDDLTIQSNANELLKSISGSFDFPHLLFCGPPGSGKKTRVLAFLRKLFNAELTHLASGFRTIEEGDKKIEVQVTSSDFHIEITPADAGMNDRHVISYFLKDVAASQVVGGFSIKVVVINEAHRLSKLAQQALRRTMEKYAKSCRIILIADSLSQIIEPVRSRCLVIRTPRIPSADIATAVKEVASKENFEISDEQLTDLVNESIGNLRRAINLLEMLSMQKKGGSVQSILPEWERYTDELVQILIEGKLQTETIKEIRVHLYELLVHCVPPTEILRRIVHGILHQIDSNLVEKVASTAAFYEARMQQGSKPIFHLEAFCARFICIYREYFSSW</sequence>
<dbReference type="KEGG" id="tva:4769140"/>
<dbReference type="GO" id="GO:0006281">
    <property type="term" value="P:DNA repair"/>
    <property type="evidence" value="ECO:0000318"/>
    <property type="project" value="GO_Central"/>
</dbReference>
<dbReference type="FunFam" id="3.40.50.300:FF:000136">
    <property type="entry name" value="Replication factor C subunit 5"/>
    <property type="match status" value="1"/>
</dbReference>
<dbReference type="PANTHER" id="PTHR11669:SF1">
    <property type="entry name" value="REPLICATION FACTOR C SUBUNIT 3"/>
    <property type="match status" value="1"/>
</dbReference>
<dbReference type="Pfam" id="PF21960">
    <property type="entry name" value="RCF1-5-like_lid"/>
    <property type="match status" value="1"/>
</dbReference>
<evidence type="ECO:0000256" key="1">
    <source>
        <dbReference type="ARBA" id="ARBA00022705"/>
    </source>
</evidence>
<keyword evidence="3" id="KW-1185">Reference proteome</keyword>
<dbReference type="RefSeq" id="XP_001323411.1">
    <property type="nucleotide sequence ID" value="XM_001323376.1"/>
</dbReference>
<dbReference type="FunCoup" id="A2E870">
    <property type="interactions" value="531"/>
</dbReference>
<dbReference type="InterPro" id="IPR027417">
    <property type="entry name" value="P-loop_NTPase"/>
</dbReference>
<protein>
    <recommendedName>
        <fullName evidence="4">ATPase, AAA family protein</fullName>
    </recommendedName>
</protein>
<dbReference type="PANTHER" id="PTHR11669">
    <property type="entry name" value="REPLICATION FACTOR C / DNA POLYMERASE III GAMMA-TAU SUBUNIT"/>
    <property type="match status" value="1"/>
</dbReference>
<dbReference type="VEuPathDB" id="TrichDB:TVAGG3_0952230"/>
<dbReference type="SMR" id="A2E870"/>
<dbReference type="OrthoDB" id="761538at2759"/>
<dbReference type="Pfam" id="PF22534">
    <property type="entry name" value="RFC_C"/>
    <property type="match status" value="1"/>
</dbReference>
<dbReference type="Gene3D" id="1.10.8.60">
    <property type="match status" value="1"/>
</dbReference>
<dbReference type="eggNOG" id="KOG2035">
    <property type="taxonomic scope" value="Eukaryota"/>
</dbReference>
<dbReference type="InterPro" id="IPR050238">
    <property type="entry name" value="DNA_Rep/Repair_Clamp_Loader"/>
</dbReference>
<dbReference type="EMBL" id="DS113324">
    <property type="protein sequence ID" value="EAY11188.1"/>
    <property type="molecule type" value="Genomic_DNA"/>
</dbReference>
<keyword evidence="1" id="KW-0235">DNA replication</keyword>
<dbReference type="InParanoid" id="A2E870"/>